<dbReference type="PANTHER" id="PTHR35526:SF3">
    <property type="entry name" value="ANTI-SIGMA-F FACTOR RSBW"/>
    <property type="match status" value="1"/>
</dbReference>
<dbReference type="Gene3D" id="3.30.565.10">
    <property type="entry name" value="Histidine kinase-like ATPase, C-terminal domain"/>
    <property type="match status" value="1"/>
</dbReference>
<accession>A0ABQ3XZ10</accession>
<dbReference type="Proteomes" id="UP000609879">
    <property type="component" value="Unassembled WGS sequence"/>
</dbReference>
<organism evidence="3 4">
    <name type="scientific">Paractinoplanes deccanensis</name>
    <dbReference type="NCBI Taxonomy" id="113561"/>
    <lineage>
        <taxon>Bacteria</taxon>
        <taxon>Bacillati</taxon>
        <taxon>Actinomycetota</taxon>
        <taxon>Actinomycetes</taxon>
        <taxon>Micromonosporales</taxon>
        <taxon>Micromonosporaceae</taxon>
        <taxon>Paractinoplanes</taxon>
    </lineage>
</organism>
<proteinExistence type="predicted"/>
<protein>
    <recommendedName>
        <fullName evidence="2">Histidine kinase/HSP90-like ATPase domain-containing protein</fullName>
    </recommendedName>
</protein>
<comment type="caution">
    <text evidence="3">The sequence shown here is derived from an EMBL/GenBank/DDBJ whole genome shotgun (WGS) entry which is preliminary data.</text>
</comment>
<dbReference type="CDD" id="cd16936">
    <property type="entry name" value="HATPase_RsbW-like"/>
    <property type="match status" value="1"/>
</dbReference>
<feature type="domain" description="Histidine kinase/HSP90-like ATPase" evidence="2">
    <location>
        <begin position="17"/>
        <end position="117"/>
    </location>
</feature>
<name>A0ABQ3XZ10_9ACTN</name>
<evidence type="ECO:0000313" key="4">
    <source>
        <dbReference type="Proteomes" id="UP000609879"/>
    </source>
</evidence>
<evidence type="ECO:0000259" key="2">
    <source>
        <dbReference type="Pfam" id="PF13581"/>
    </source>
</evidence>
<keyword evidence="1" id="KW-0808">Transferase</keyword>
<dbReference type="RefSeq" id="WP_203760913.1">
    <property type="nucleotide sequence ID" value="NZ_BAAABO010000006.1"/>
</dbReference>
<sequence>MQALRVPFDHRTDSAALRHAVHDRLVSRQAGEVVDDTLLVITELVQNVIQHTGDGGELTLSRSADVLIEVYDHSRDLPHLLRPDPRRLGGRGMLVIDAVSDDWGSRLTANGKVVWARLPVRSAAS</sequence>
<dbReference type="InterPro" id="IPR003594">
    <property type="entry name" value="HATPase_dom"/>
</dbReference>
<dbReference type="SUPFAM" id="SSF55874">
    <property type="entry name" value="ATPase domain of HSP90 chaperone/DNA topoisomerase II/histidine kinase"/>
    <property type="match status" value="1"/>
</dbReference>
<dbReference type="InterPro" id="IPR036890">
    <property type="entry name" value="HATPase_C_sf"/>
</dbReference>
<keyword evidence="4" id="KW-1185">Reference proteome</keyword>
<keyword evidence="1" id="KW-0418">Kinase</keyword>
<evidence type="ECO:0000256" key="1">
    <source>
        <dbReference type="ARBA" id="ARBA00022527"/>
    </source>
</evidence>
<dbReference type="Pfam" id="PF13581">
    <property type="entry name" value="HATPase_c_2"/>
    <property type="match status" value="1"/>
</dbReference>
<evidence type="ECO:0000313" key="3">
    <source>
        <dbReference type="EMBL" id="GID72978.1"/>
    </source>
</evidence>
<dbReference type="PANTHER" id="PTHR35526">
    <property type="entry name" value="ANTI-SIGMA-F FACTOR RSBW-RELATED"/>
    <property type="match status" value="1"/>
</dbReference>
<reference evidence="3 4" key="1">
    <citation type="submission" date="2021-01" db="EMBL/GenBank/DDBJ databases">
        <title>Whole genome shotgun sequence of Actinoplanes deccanensis NBRC 13994.</title>
        <authorList>
            <person name="Komaki H."/>
            <person name="Tamura T."/>
        </authorList>
    </citation>
    <scope>NUCLEOTIDE SEQUENCE [LARGE SCALE GENOMIC DNA]</scope>
    <source>
        <strain evidence="3 4">NBRC 13994</strain>
    </source>
</reference>
<keyword evidence="1" id="KW-0723">Serine/threonine-protein kinase</keyword>
<dbReference type="InterPro" id="IPR050267">
    <property type="entry name" value="Anti-sigma-factor_SerPK"/>
</dbReference>
<dbReference type="EMBL" id="BOMI01000024">
    <property type="protein sequence ID" value="GID72978.1"/>
    <property type="molecule type" value="Genomic_DNA"/>
</dbReference>
<gene>
    <name evidence="3" type="ORF">Ade02nite_16190</name>
</gene>